<keyword evidence="2" id="KW-1003">Cell membrane</keyword>
<keyword evidence="4" id="KW-0472">Membrane</keyword>
<dbReference type="RefSeq" id="XP_031553987.1">
    <property type="nucleotide sequence ID" value="XM_031698127.1"/>
</dbReference>
<feature type="chain" id="PRO_5028192282" evidence="7">
    <location>
        <begin position="22"/>
        <end position="127"/>
    </location>
</feature>
<dbReference type="InParanoid" id="A0A6P8HMW4"/>
<feature type="signal peptide" evidence="7">
    <location>
        <begin position="1"/>
        <end position="21"/>
    </location>
</feature>
<evidence type="ECO:0000259" key="8">
    <source>
        <dbReference type="SMART" id="SM00134"/>
    </source>
</evidence>
<dbReference type="Gene3D" id="2.10.60.10">
    <property type="entry name" value="CD59"/>
    <property type="match status" value="1"/>
</dbReference>
<evidence type="ECO:0000256" key="4">
    <source>
        <dbReference type="ARBA" id="ARBA00023136"/>
    </source>
</evidence>
<sequence>MNVKVFIFLAFIVAVLPSALSIRCYACSNNKDCDKVLNCTSIADTCMYIYTKAKNTYARSCIDKDSCQKSADACKQAGTCVVKCCQKDLCNKDGPKTPTKPSTANIQRPFSVVSAVSSFVASVFYLM</sequence>
<dbReference type="InterPro" id="IPR045860">
    <property type="entry name" value="Snake_toxin-like_sf"/>
</dbReference>
<keyword evidence="3 7" id="KW-0732">Signal</keyword>
<proteinExistence type="predicted"/>
<keyword evidence="6" id="KW-0325">Glycoprotein</keyword>
<organism evidence="9 10">
    <name type="scientific">Actinia tenebrosa</name>
    <name type="common">Australian red waratah sea anemone</name>
    <dbReference type="NCBI Taxonomy" id="6105"/>
    <lineage>
        <taxon>Eukaryota</taxon>
        <taxon>Metazoa</taxon>
        <taxon>Cnidaria</taxon>
        <taxon>Anthozoa</taxon>
        <taxon>Hexacorallia</taxon>
        <taxon>Actiniaria</taxon>
        <taxon>Actiniidae</taxon>
        <taxon>Actinia</taxon>
    </lineage>
</organism>
<evidence type="ECO:0000256" key="3">
    <source>
        <dbReference type="ARBA" id="ARBA00022729"/>
    </source>
</evidence>
<gene>
    <name evidence="10" type="primary">LOC116291003</name>
</gene>
<dbReference type="InterPro" id="IPR016054">
    <property type="entry name" value="LY6_UPA_recep-like"/>
</dbReference>
<evidence type="ECO:0000256" key="5">
    <source>
        <dbReference type="ARBA" id="ARBA00023157"/>
    </source>
</evidence>
<dbReference type="GO" id="GO:0098552">
    <property type="term" value="C:side of membrane"/>
    <property type="evidence" value="ECO:0007669"/>
    <property type="project" value="UniProtKB-KW"/>
</dbReference>
<evidence type="ECO:0000256" key="7">
    <source>
        <dbReference type="SAM" id="SignalP"/>
    </source>
</evidence>
<evidence type="ECO:0000256" key="2">
    <source>
        <dbReference type="ARBA" id="ARBA00022475"/>
    </source>
</evidence>
<evidence type="ECO:0000256" key="6">
    <source>
        <dbReference type="ARBA" id="ARBA00023180"/>
    </source>
</evidence>
<protein>
    <submittedName>
        <fullName evidence="10">Ly-6/neurotoxin-like protein 1</fullName>
    </submittedName>
</protein>
<dbReference type="KEGG" id="aten:116291003"/>
<dbReference type="SMART" id="SM00134">
    <property type="entry name" value="LU"/>
    <property type="match status" value="1"/>
</dbReference>
<feature type="domain" description="UPAR/Ly6" evidence="8">
    <location>
        <begin position="22"/>
        <end position="103"/>
    </location>
</feature>
<dbReference type="AlphaFoldDB" id="A0A6P8HMW4"/>
<evidence type="ECO:0000313" key="10">
    <source>
        <dbReference type="RefSeq" id="XP_031553987.1"/>
    </source>
</evidence>
<keyword evidence="9" id="KW-1185">Reference proteome</keyword>
<name>A0A6P8HMW4_ACTTE</name>
<accession>A0A6P8HMW4</accession>
<dbReference type="Pfam" id="PF00087">
    <property type="entry name" value="Toxin_TOLIP"/>
    <property type="match status" value="1"/>
</dbReference>
<reference evidence="10" key="1">
    <citation type="submission" date="2025-08" db="UniProtKB">
        <authorList>
            <consortium name="RefSeq"/>
        </authorList>
    </citation>
    <scope>IDENTIFICATION</scope>
</reference>
<dbReference type="FunCoup" id="A0A6P8HMW4">
    <property type="interactions" value="409"/>
</dbReference>
<dbReference type="SUPFAM" id="SSF57302">
    <property type="entry name" value="Snake toxin-like"/>
    <property type="match status" value="1"/>
</dbReference>
<evidence type="ECO:0000256" key="1">
    <source>
        <dbReference type="ARBA" id="ARBA00004236"/>
    </source>
</evidence>
<comment type="subcellular location">
    <subcellularLocation>
        <location evidence="1">Cell membrane</location>
    </subcellularLocation>
</comment>
<dbReference type="Proteomes" id="UP000515163">
    <property type="component" value="Unplaced"/>
</dbReference>
<dbReference type="GeneID" id="116291003"/>
<dbReference type="InterPro" id="IPR035076">
    <property type="entry name" value="Toxin/TOLIP"/>
</dbReference>
<keyword evidence="5" id="KW-1015">Disulfide bond</keyword>
<dbReference type="OrthoDB" id="5954363at2759"/>
<dbReference type="PANTHER" id="PTHR10036">
    <property type="entry name" value="CD59 GLYCOPROTEIN"/>
    <property type="match status" value="1"/>
</dbReference>
<evidence type="ECO:0000313" key="9">
    <source>
        <dbReference type="Proteomes" id="UP000515163"/>
    </source>
</evidence>